<accession>A0ABN2IK89</accession>
<reference evidence="1 2" key="1">
    <citation type="journal article" date="2019" name="Int. J. Syst. Evol. Microbiol.">
        <title>The Global Catalogue of Microorganisms (GCM) 10K type strain sequencing project: providing services to taxonomists for standard genome sequencing and annotation.</title>
        <authorList>
            <consortium name="The Broad Institute Genomics Platform"/>
            <consortium name="The Broad Institute Genome Sequencing Center for Infectious Disease"/>
            <person name="Wu L."/>
            <person name="Ma J."/>
        </authorList>
    </citation>
    <scope>NUCLEOTIDE SEQUENCE [LARGE SCALE GENOMIC DNA]</scope>
    <source>
        <strain evidence="1 2">JCM 14718</strain>
    </source>
</reference>
<evidence type="ECO:0000313" key="1">
    <source>
        <dbReference type="EMBL" id="GAA1706598.1"/>
    </source>
</evidence>
<evidence type="ECO:0000313" key="2">
    <source>
        <dbReference type="Proteomes" id="UP001500618"/>
    </source>
</evidence>
<name>A0ABN2IK89_9ACTN</name>
<keyword evidence="2" id="KW-1185">Reference proteome</keyword>
<dbReference type="Proteomes" id="UP001500618">
    <property type="component" value="Unassembled WGS sequence"/>
</dbReference>
<protein>
    <submittedName>
        <fullName evidence="1">Uncharacterized protein</fullName>
    </submittedName>
</protein>
<dbReference type="EMBL" id="BAAANY010000031">
    <property type="protein sequence ID" value="GAA1706598.1"/>
    <property type="molecule type" value="Genomic_DNA"/>
</dbReference>
<sequence length="115" mass="12091">MQQQFPKASSVTLDATGAGQVLITPTGGDWVLVNMGVSVSSSTLQPTAKLFKNFPAQVNFIEGSYTGANDSSNTRIVLRQGETLFCVWAGGDAGARATLVCQVVQYPPGQAPLEQ</sequence>
<comment type="caution">
    <text evidence="1">The sequence shown here is derived from an EMBL/GenBank/DDBJ whole genome shotgun (WGS) entry which is preliminary data.</text>
</comment>
<gene>
    <name evidence="1" type="ORF">GCM10009765_65070</name>
</gene>
<organism evidence="1 2">
    <name type="scientific">Fodinicola feengrottensis</name>
    <dbReference type="NCBI Taxonomy" id="435914"/>
    <lineage>
        <taxon>Bacteria</taxon>
        <taxon>Bacillati</taxon>
        <taxon>Actinomycetota</taxon>
        <taxon>Actinomycetes</taxon>
        <taxon>Mycobacteriales</taxon>
        <taxon>Fodinicola</taxon>
    </lineage>
</organism>
<proteinExistence type="predicted"/>